<sequence length="100" mass="11172">MRELCPDRSWLAVHPTGSTTELEQLHRSAFGMNIPKSIYSSASPPIVSGGKCARLTNFLPDKKLELRSHLKVHLSGQPVTTVPMKHKCDRLITFASSDEW</sequence>
<dbReference type="AlphaFoldDB" id="A0A1D1VKE9"/>
<name>A0A1D1VKE9_RAMVA</name>
<proteinExistence type="predicted"/>
<evidence type="ECO:0000313" key="1">
    <source>
        <dbReference type="EMBL" id="GAV02105.1"/>
    </source>
</evidence>
<reference evidence="1 2" key="1">
    <citation type="journal article" date="2016" name="Nat. Commun.">
        <title>Extremotolerant tardigrade genome and improved radiotolerance of human cultured cells by tardigrade-unique protein.</title>
        <authorList>
            <person name="Hashimoto T."/>
            <person name="Horikawa D.D."/>
            <person name="Saito Y."/>
            <person name="Kuwahara H."/>
            <person name="Kozuka-Hata H."/>
            <person name="Shin-I T."/>
            <person name="Minakuchi Y."/>
            <person name="Ohishi K."/>
            <person name="Motoyama A."/>
            <person name="Aizu T."/>
            <person name="Enomoto A."/>
            <person name="Kondo K."/>
            <person name="Tanaka S."/>
            <person name="Hara Y."/>
            <person name="Koshikawa S."/>
            <person name="Sagara H."/>
            <person name="Miura T."/>
            <person name="Yokobori S."/>
            <person name="Miyagawa K."/>
            <person name="Suzuki Y."/>
            <person name="Kubo T."/>
            <person name="Oyama M."/>
            <person name="Kohara Y."/>
            <person name="Fujiyama A."/>
            <person name="Arakawa K."/>
            <person name="Katayama T."/>
            <person name="Toyoda A."/>
            <person name="Kunieda T."/>
        </authorList>
    </citation>
    <scope>NUCLEOTIDE SEQUENCE [LARGE SCALE GENOMIC DNA]</scope>
    <source>
        <strain evidence="1 2">YOKOZUNA-1</strain>
    </source>
</reference>
<dbReference type="EMBL" id="BDGG01000008">
    <property type="protein sequence ID" value="GAV02105.1"/>
    <property type="molecule type" value="Genomic_DNA"/>
</dbReference>
<protein>
    <submittedName>
        <fullName evidence="1">Uncharacterized protein</fullName>
    </submittedName>
</protein>
<keyword evidence="2" id="KW-1185">Reference proteome</keyword>
<accession>A0A1D1VKE9</accession>
<organism evidence="1 2">
    <name type="scientific">Ramazzottius varieornatus</name>
    <name type="common">Water bear</name>
    <name type="synonym">Tardigrade</name>
    <dbReference type="NCBI Taxonomy" id="947166"/>
    <lineage>
        <taxon>Eukaryota</taxon>
        <taxon>Metazoa</taxon>
        <taxon>Ecdysozoa</taxon>
        <taxon>Tardigrada</taxon>
        <taxon>Eutardigrada</taxon>
        <taxon>Parachela</taxon>
        <taxon>Hypsibioidea</taxon>
        <taxon>Ramazzottiidae</taxon>
        <taxon>Ramazzottius</taxon>
    </lineage>
</organism>
<comment type="caution">
    <text evidence="1">The sequence shown here is derived from an EMBL/GenBank/DDBJ whole genome shotgun (WGS) entry which is preliminary data.</text>
</comment>
<dbReference type="Proteomes" id="UP000186922">
    <property type="component" value="Unassembled WGS sequence"/>
</dbReference>
<evidence type="ECO:0000313" key="2">
    <source>
        <dbReference type="Proteomes" id="UP000186922"/>
    </source>
</evidence>
<gene>
    <name evidence="1" type="primary">RvY_12710-1</name>
    <name evidence="1" type="synonym">RvY_12710.1</name>
    <name evidence="1" type="ORF">RvY_12710</name>
</gene>